<evidence type="ECO:0000313" key="4">
    <source>
        <dbReference type="Proteomes" id="UP000186922"/>
    </source>
</evidence>
<dbReference type="InterPro" id="IPR002018">
    <property type="entry name" value="CarbesteraseB"/>
</dbReference>
<protein>
    <recommendedName>
        <fullName evidence="2">Carboxylesterase type B domain-containing protein</fullName>
    </recommendedName>
</protein>
<dbReference type="InterPro" id="IPR019819">
    <property type="entry name" value="Carboxylesterase_B_CS"/>
</dbReference>
<organism evidence="3 4">
    <name type="scientific">Ramazzottius varieornatus</name>
    <name type="common">Water bear</name>
    <name type="synonym">Tardigrade</name>
    <dbReference type="NCBI Taxonomy" id="947166"/>
    <lineage>
        <taxon>Eukaryota</taxon>
        <taxon>Metazoa</taxon>
        <taxon>Ecdysozoa</taxon>
        <taxon>Tardigrada</taxon>
        <taxon>Eutardigrada</taxon>
        <taxon>Parachela</taxon>
        <taxon>Hypsibioidea</taxon>
        <taxon>Ramazzottiidae</taxon>
        <taxon>Ramazzottius</taxon>
    </lineage>
</organism>
<name>A0A1D1UJ65_RAMVA</name>
<dbReference type="Proteomes" id="UP000186922">
    <property type="component" value="Unassembled WGS sequence"/>
</dbReference>
<proteinExistence type="predicted"/>
<dbReference type="PROSITE" id="PS00941">
    <property type="entry name" value="CARBOXYLESTERASE_B_2"/>
    <property type="match status" value="1"/>
</dbReference>
<gene>
    <name evidence="3" type="primary">RvY_02028-1</name>
    <name evidence="3" type="synonym">RvY_02028.1</name>
    <name evidence="3" type="ORF">RvY_02028</name>
</gene>
<dbReference type="InterPro" id="IPR050309">
    <property type="entry name" value="Type-B_Carboxylest/Lipase"/>
</dbReference>
<feature type="signal peptide" evidence="1">
    <location>
        <begin position="1"/>
        <end position="27"/>
    </location>
</feature>
<evidence type="ECO:0000313" key="3">
    <source>
        <dbReference type="EMBL" id="GAU89481.1"/>
    </source>
</evidence>
<keyword evidence="4" id="KW-1185">Reference proteome</keyword>
<dbReference type="Gene3D" id="3.40.50.1820">
    <property type="entry name" value="alpha/beta hydrolase"/>
    <property type="match status" value="1"/>
</dbReference>
<comment type="caution">
    <text evidence="3">The sequence shown here is derived from an EMBL/GenBank/DDBJ whole genome shotgun (WGS) entry which is preliminary data.</text>
</comment>
<keyword evidence="1" id="KW-0732">Signal</keyword>
<feature type="domain" description="Carboxylesterase type B" evidence="2">
    <location>
        <begin position="52"/>
        <end position="537"/>
    </location>
</feature>
<evidence type="ECO:0000256" key="1">
    <source>
        <dbReference type="SAM" id="SignalP"/>
    </source>
</evidence>
<dbReference type="OrthoDB" id="3200163at2759"/>
<evidence type="ECO:0000259" key="2">
    <source>
        <dbReference type="Pfam" id="PF00135"/>
    </source>
</evidence>
<dbReference type="Pfam" id="PF00135">
    <property type="entry name" value="COesterase"/>
    <property type="match status" value="1"/>
</dbReference>
<dbReference type="AlphaFoldDB" id="A0A1D1UJ65"/>
<dbReference type="STRING" id="947166.A0A1D1UJ65"/>
<dbReference type="EMBL" id="BDGG01000001">
    <property type="protein sequence ID" value="GAU89481.1"/>
    <property type="molecule type" value="Genomic_DNA"/>
</dbReference>
<sequence length="554" mass="62182">MTPRNLMSACTLLLFFVWRLPCDQVIAFSRTDGTVFLSNGLRLNGERASDAGGFAYYGIKYGQAKRFEQSHLNTDFAYLNDTNRPKKGPVCQQTLYPVLMLVNGRNLTMSEDCLYLDIYLPPENSTHNGSWPILFWIHGGALRIGDKDMFDGTILAKATDAIVVVMNYRIGAFGWFSTGNDFAPGNYGLGDVKLALNWTVDNIAAFNGDADKITIFGVSSGGTLVSAMMLDDYVRNKVSAAIPMSGRLFWPASVQKNPREVAARFAARLDCPTSTLEEMVECLRAASVDDILRVYMGMATPLGWFGTMPLFQPVIDGLHIRASPRTILKDRASNKLNNRDFGRYIGGIMQGDAGHHIQRSNPEWLWDHTTHTYNTTERRLTQFFATLRGSCNEQAVSESRARAALHFYNVSQELSTVEYRQVLIDIISEVMFLYPELVEYLHYAEERPEDSYLYINSFDPGFQNVGAFHGVDYLHLFRGPLDSILGNLTSDALTEALQHYIRTIAHTGHPPGIYTDKTGNPNQYEAIDQNATWSVKSTDLRERLRFLESLVAPC</sequence>
<dbReference type="SUPFAM" id="SSF53474">
    <property type="entry name" value="alpha/beta-Hydrolases"/>
    <property type="match status" value="1"/>
</dbReference>
<reference evidence="3 4" key="1">
    <citation type="journal article" date="2016" name="Nat. Commun.">
        <title>Extremotolerant tardigrade genome and improved radiotolerance of human cultured cells by tardigrade-unique protein.</title>
        <authorList>
            <person name="Hashimoto T."/>
            <person name="Horikawa D.D."/>
            <person name="Saito Y."/>
            <person name="Kuwahara H."/>
            <person name="Kozuka-Hata H."/>
            <person name="Shin-I T."/>
            <person name="Minakuchi Y."/>
            <person name="Ohishi K."/>
            <person name="Motoyama A."/>
            <person name="Aizu T."/>
            <person name="Enomoto A."/>
            <person name="Kondo K."/>
            <person name="Tanaka S."/>
            <person name="Hara Y."/>
            <person name="Koshikawa S."/>
            <person name="Sagara H."/>
            <person name="Miura T."/>
            <person name="Yokobori S."/>
            <person name="Miyagawa K."/>
            <person name="Suzuki Y."/>
            <person name="Kubo T."/>
            <person name="Oyama M."/>
            <person name="Kohara Y."/>
            <person name="Fujiyama A."/>
            <person name="Arakawa K."/>
            <person name="Katayama T."/>
            <person name="Toyoda A."/>
            <person name="Kunieda T."/>
        </authorList>
    </citation>
    <scope>NUCLEOTIDE SEQUENCE [LARGE SCALE GENOMIC DNA]</scope>
    <source>
        <strain evidence="3 4">YOKOZUNA-1</strain>
    </source>
</reference>
<accession>A0A1D1UJ65</accession>
<feature type="chain" id="PRO_5008897276" description="Carboxylesterase type B domain-containing protein" evidence="1">
    <location>
        <begin position="28"/>
        <end position="554"/>
    </location>
</feature>
<dbReference type="PANTHER" id="PTHR11559">
    <property type="entry name" value="CARBOXYLESTERASE"/>
    <property type="match status" value="1"/>
</dbReference>
<dbReference type="InterPro" id="IPR029058">
    <property type="entry name" value="AB_hydrolase_fold"/>
</dbReference>